<feature type="compositionally biased region" description="Basic and acidic residues" evidence="1">
    <location>
        <begin position="233"/>
        <end position="253"/>
    </location>
</feature>
<protein>
    <submittedName>
        <fullName evidence="2">Uncharacterized protein</fullName>
    </submittedName>
</protein>
<feature type="compositionally biased region" description="Basic residues" evidence="1">
    <location>
        <begin position="40"/>
        <end position="57"/>
    </location>
</feature>
<reference evidence="2 3" key="1">
    <citation type="submission" date="2023-03" db="EMBL/GenBank/DDBJ databases">
        <title>High-quality genome of Scylla paramamosain provides insights in environmental adaptation.</title>
        <authorList>
            <person name="Zhang L."/>
        </authorList>
    </citation>
    <scope>NUCLEOTIDE SEQUENCE [LARGE SCALE GENOMIC DNA]</scope>
    <source>
        <strain evidence="2">LZ_2023a</strain>
        <tissue evidence="2">Muscle</tissue>
    </source>
</reference>
<evidence type="ECO:0000313" key="3">
    <source>
        <dbReference type="Proteomes" id="UP001487740"/>
    </source>
</evidence>
<comment type="caution">
    <text evidence="2">The sequence shown here is derived from an EMBL/GenBank/DDBJ whole genome shotgun (WGS) entry which is preliminary data.</text>
</comment>
<dbReference type="AlphaFoldDB" id="A0AAW0T1M3"/>
<keyword evidence="3" id="KW-1185">Reference proteome</keyword>
<feature type="region of interest" description="Disordered" evidence="1">
    <location>
        <begin position="1"/>
        <end position="23"/>
    </location>
</feature>
<gene>
    <name evidence="2" type="ORF">O3P69_008010</name>
</gene>
<dbReference type="InterPro" id="IPR031521">
    <property type="entry name" value="DUF4695"/>
</dbReference>
<dbReference type="Proteomes" id="UP001487740">
    <property type="component" value="Unassembled WGS sequence"/>
</dbReference>
<name>A0AAW0T1M3_SCYPA</name>
<proteinExistence type="predicted"/>
<feature type="region of interest" description="Disordered" evidence="1">
    <location>
        <begin position="215"/>
        <end position="277"/>
    </location>
</feature>
<evidence type="ECO:0000256" key="1">
    <source>
        <dbReference type="SAM" id="MobiDB-lite"/>
    </source>
</evidence>
<organism evidence="2 3">
    <name type="scientific">Scylla paramamosain</name>
    <name type="common">Mud crab</name>
    <dbReference type="NCBI Taxonomy" id="85552"/>
    <lineage>
        <taxon>Eukaryota</taxon>
        <taxon>Metazoa</taxon>
        <taxon>Ecdysozoa</taxon>
        <taxon>Arthropoda</taxon>
        <taxon>Crustacea</taxon>
        <taxon>Multicrustacea</taxon>
        <taxon>Malacostraca</taxon>
        <taxon>Eumalacostraca</taxon>
        <taxon>Eucarida</taxon>
        <taxon>Decapoda</taxon>
        <taxon>Pleocyemata</taxon>
        <taxon>Brachyura</taxon>
        <taxon>Eubrachyura</taxon>
        <taxon>Portunoidea</taxon>
        <taxon>Portunidae</taxon>
        <taxon>Portuninae</taxon>
        <taxon>Scylla</taxon>
    </lineage>
</organism>
<dbReference type="Pfam" id="PF15766">
    <property type="entry name" value="DUF4695"/>
    <property type="match status" value="1"/>
</dbReference>
<feature type="compositionally biased region" description="Pro residues" evidence="1">
    <location>
        <begin position="67"/>
        <end position="78"/>
    </location>
</feature>
<sequence>MNCNPAMWRSRKKSREKSGAAARDLSKGRWYTYDFCWQTGKKKKRKKDKRKEKKRPTIYKIKEELNSPPPPPPPPPAAQPRMHPHSPSTFLLIPLTDVLSGGPVCVCVASEVTSRAEQRAVEAKAEQGLEKTAVPQTLRNRFVESSPSADTMAATPPKDYRREVDAVYPEPLSRLSRVVETHPHAYKRAIKKKMNRSGRFRTTPVTFDEIKEVDEEGEAAGEDNQGSAAAASRSEHDLRQQFEKFLERMDRKRPYPQRLQQGMTEVSPPSIPEDDFPKNYRSLRVHIEDLSYSSTMASVPLCPLREDAVW</sequence>
<feature type="region of interest" description="Disordered" evidence="1">
    <location>
        <begin position="40"/>
        <end position="89"/>
    </location>
</feature>
<evidence type="ECO:0000313" key="2">
    <source>
        <dbReference type="EMBL" id="KAK8380777.1"/>
    </source>
</evidence>
<dbReference type="EMBL" id="JARAKH010000041">
    <property type="protein sequence ID" value="KAK8380777.1"/>
    <property type="molecule type" value="Genomic_DNA"/>
</dbReference>
<accession>A0AAW0T1M3</accession>